<protein>
    <recommendedName>
        <fullName evidence="2">Ketosynthase family 3 (KS3) domain-containing protein</fullName>
    </recommendedName>
</protein>
<keyword evidence="1" id="KW-0808">Transferase</keyword>
<dbReference type="SUPFAM" id="SSF53901">
    <property type="entry name" value="Thiolase-like"/>
    <property type="match status" value="1"/>
</dbReference>
<dbReference type="Pfam" id="PF16197">
    <property type="entry name" value="KAsynt_C_assoc"/>
    <property type="match status" value="1"/>
</dbReference>
<dbReference type="SUPFAM" id="SSF52151">
    <property type="entry name" value="FabD/lysophospholipase-like"/>
    <property type="match status" value="1"/>
</dbReference>
<feature type="non-terminal residue" evidence="3">
    <location>
        <position position="179"/>
    </location>
</feature>
<dbReference type="InterPro" id="IPR020841">
    <property type="entry name" value="PKS_Beta-ketoAc_synthase_dom"/>
</dbReference>
<dbReference type="Gene3D" id="3.40.47.10">
    <property type="match status" value="1"/>
</dbReference>
<evidence type="ECO:0000313" key="4">
    <source>
        <dbReference type="Proteomes" id="UP000185696"/>
    </source>
</evidence>
<dbReference type="InterPro" id="IPR014031">
    <property type="entry name" value="Ketoacyl_synth_C"/>
</dbReference>
<proteinExistence type="predicted"/>
<name>A0A7Z1AU51_9PSEU</name>
<dbReference type="InterPro" id="IPR032821">
    <property type="entry name" value="PKS_assoc"/>
</dbReference>
<comment type="caution">
    <text evidence="3">The sequence shown here is derived from an EMBL/GenBank/DDBJ whole genome shotgun (WGS) entry which is preliminary data.</text>
</comment>
<sequence length="179" mass="18588">VKSNLGHTQAAAGVAGVIKMIAAMRQGVVPPTLHADTPSSHVDWSAGAVELATSATDWPTADRPRRVAVSSFGLSGTNAHVILEAPDVPESEPATPRSVPLVVSAKDPESLDAQLTRLSEVEATPQDIGLSLLARSSFDHRAVLLDGVEIARGVARPGRVGFVFAGQGAQRVGMGRELC</sequence>
<organism evidence="3 4">
    <name type="scientific">Actinophytocola xinjiangensis</name>
    <dbReference type="NCBI Taxonomy" id="485602"/>
    <lineage>
        <taxon>Bacteria</taxon>
        <taxon>Bacillati</taxon>
        <taxon>Actinomycetota</taxon>
        <taxon>Actinomycetes</taxon>
        <taxon>Pseudonocardiales</taxon>
        <taxon>Pseudonocardiaceae</taxon>
    </lineage>
</organism>
<feature type="domain" description="Ketosynthase family 3 (KS3)" evidence="2">
    <location>
        <begin position="1"/>
        <end position="85"/>
    </location>
</feature>
<dbReference type="Proteomes" id="UP000185696">
    <property type="component" value="Unassembled WGS sequence"/>
</dbReference>
<dbReference type="AlphaFoldDB" id="A0A7Z1AU51"/>
<dbReference type="PROSITE" id="PS52004">
    <property type="entry name" value="KS3_2"/>
    <property type="match status" value="1"/>
</dbReference>
<dbReference type="PANTHER" id="PTHR43775:SF51">
    <property type="entry name" value="INACTIVE PHENOLPHTHIOCEROL SYNTHESIS POLYKETIDE SYNTHASE TYPE I PKS1-RELATED"/>
    <property type="match status" value="1"/>
</dbReference>
<dbReference type="PANTHER" id="PTHR43775">
    <property type="entry name" value="FATTY ACID SYNTHASE"/>
    <property type="match status" value="1"/>
</dbReference>
<dbReference type="GO" id="GO:0006633">
    <property type="term" value="P:fatty acid biosynthetic process"/>
    <property type="evidence" value="ECO:0007669"/>
    <property type="project" value="TreeGrafter"/>
</dbReference>
<feature type="non-terminal residue" evidence="3">
    <location>
        <position position="1"/>
    </location>
</feature>
<dbReference type="EMBL" id="MSIF01000071">
    <property type="protein sequence ID" value="OLF04204.1"/>
    <property type="molecule type" value="Genomic_DNA"/>
</dbReference>
<accession>A0A7Z1AU51</accession>
<keyword evidence="4" id="KW-1185">Reference proteome</keyword>
<evidence type="ECO:0000313" key="3">
    <source>
        <dbReference type="EMBL" id="OLF04204.1"/>
    </source>
</evidence>
<dbReference type="InterPro" id="IPR001227">
    <property type="entry name" value="Ac_transferase_dom_sf"/>
</dbReference>
<dbReference type="Pfam" id="PF02801">
    <property type="entry name" value="Ketoacyl-synt_C"/>
    <property type="match status" value="1"/>
</dbReference>
<dbReference type="InterPro" id="IPR016039">
    <property type="entry name" value="Thiolase-like"/>
</dbReference>
<dbReference type="InterPro" id="IPR050091">
    <property type="entry name" value="PKS_NRPS_Biosynth_Enz"/>
</dbReference>
<dbReference type="Gene3D" id="3.40.366.10">
    <property type="entry name" value="Malonyl-Coenzyme A Acyl Carrier Protein, domain 2"/>
    <property type="match status" value="1"/>
</dbReference>
<reference evidence="3 4" key="1">
    <citation type="submission" date="2016-12" db="EMBL/GenBank/DDBJ databases">
        <title>The draft genome sequence of Actinophytocola xinjiangensis.</title>
        <authorList>
            <person name="Wang W."/>
            <person name="Yuan L."/>
        </authorList>
    </citation>
    <scope>NUCLEOTIDE SEQUENCE [LARGE SCALE GENOMIC DNA]</scope>
    <source>
        <strain evidence="3 4">CGMCC 4.4663</strain>
    </source>
</reference>
<evidence type="ECO:0000256" key="1">
    <source>
        <dbReference type="ARBA" id="ARBA00022679"/>
    </source>
</evidence>
<dbReference type="GO" id="GO:0004312">
    <property type="term" value="F:fatty acid synthase activity"/>
    <property type="evidence" value="ECO:0007669"/>
    <property type="project" value="TreeGrafter"/>
</dbReference>
<evidence type="ECO:0000259" key="2">
    <source>
        <dbReference type="PROSITE" id="PS52004"/>
    </source>
</evidence>
<dbReference type="InterPro" id="IPR016035">
    <property type="entry name" value="Acyl_Trfase/lysoPLipase"/>
</dbReference>
<gene>
    <name evidence="3" type="ORF">BLA60_41860</name>
</gene>